<comment type="similarity">
    <text evidence="1 5">Belongs to the MreC family.</text>
</comment>
<evidence type="ECO:0000259" key="7">
    <source>
        <dbReference type="Pfam" id="PF04085"/>
    </source>
</evidence>
<dbReference type="GO" id="GO:0008360">
    <property type="term" value="P:regulation of cell shape"/>
    <property type="evidence" value="ECO:0007669"/>
    <property type="project" value="UniProtKB-KW"/>
</dbReference>
<evidence type="ECO:0000256" key="1">
    <source>
        <dbReference type="ARBA" id="ARBA00009369"/>
    </source>
</evidence>
<dbReference type="NCBIfam" id="TIGR00219">
    <property type="entry name" value="mreC"/>
    <property type="match status" value="1"/>
</dbReference>
<evidence type="ECO:0000256" key="4">
    <source>
        <dbReference type="ARBA" id="ARBA00032089"/>
    </source>
</evidence>
<dbReference type="Gene3D" id="1.20.5.490">
    <property type="entry name" value="Single helix bin"/>
    <property type="match status" value="1"/>
</dbReference>
<dbReference type="PIRSF" id="PIRSF038471">
    <property type="entry name" value="MreC"/>
    <property type="match status" value="1"/>
</dbReference>
<keyword evidence="6" id="KW-0175">Coiled coil</keyword>
<keyword evidence="3 5" id="KW-0133">Cell shape</keyword>
<dbReference type="InterPro" id="IPR055342">
    <property type="entry name" value="MreC_beta-barrel_core"/>
</dbReference>
<dbReference type="OrthoDB" id="9792313at2"/>
<accession>A0A7X2S3G1</accession>
<keyword evidence="9" id="KW-1185">Reference proteome</keyword>
<dbReference type="PANTHER" id="PTHR34138:SF1">
    <property type="entry name" value="CELL SHAPE-DETERMINING PROTEIN MREC"/>
    <property type="match status" value="1"/>
</dbReference>
<dbReference type="Proteomes" id="UP000434639">
    <property type="component" value="Unassembled WGS sequence"/>
</dbReference>
<evidence type="ECO:0000256" key="5">
    <source>
        <dbReference type="PIRNR" id="PIRNR038471"/>
    </source>
</evidence>
<evidence type="ECO:0000313" key="9">
    <source>
        <dbReference type="Proteomes" id="UP000434639"/>
    </source>
</evidence>
<feature type="coiled-coil region" evidence="6">
    <location>
        <begin position="86"/>
        <end position="113"/>
    </location>
</feature>
<dbReference type="RefSeq" id="WP_155111513.1">
    <property type="nucleotide sequence ID" value="NZ_WMIB01000003.1"/>
</dbReference>
<evidence type="ECO:0000256" key="3">
    <source>
        <dbReference type="ARBA" id="ARBA00022960"/>
    </source>
</evidence>
<dbReference type="InterPro" id="IPR042175">
    <property type="entry name" value="Cell/Rod_MreC_2"/>
</dbReference>
<proteinExistence type="inferred from homology"/>
<dbReference type="Gene3D" id="2.40.10.340">
    <property type="entry name" value="Rod shape-determining protein MreC, domain 1"/>
    <property type="match status" value="1"/>
</dbReference>
<evidence type="ECO:0000313" key="8">
    <source>
        <dbReference type="EMBL" id="MTH52983.1"/>
    </source>
</evidence>
<dbReference type="Pfam" id="PF04085">
    <property type="entry name" value="MreC"/>
    <property type="match status" value="1"/>
</dbReference>
<dbReference type="InterPro" id="IPR042177">
    <property type="entry name" value="Cell/Rod_1"/>
</dbReference>
<comment type="caution">
    <text evidence="8">The sequence shown here is derived from an EMBL/GenBank/DDBJ whole genome shotgun (WGS) entry which is preliminary data.</text>
</comment>
<dbReference type="PANTHER" id="PTHR34138">
    <property type="entry name" value="CELL SHAPE-DETERMINING PROTEIN MREC"/>
    <property type="match status" value="1"/>
</dbReference>
<evidence type="ECO:0000256" key="6">
    <source>
        <dbReference type="SAM" id="Coils"/>
    </source>
</evidence>
<comment type="function">
    <text evidence="5">Involved in formation and maintenance of cell shape.</text>
</comment>
<gene>
    <name evidence="8" type="primary">mreC</name>
    <name evidence="8" type="ORF">GKZ89_06130</name>
</gene>
<dbReference type="GO" id="GO:0005886">
    <property type="term" value="C:plasma membrane"/>
    <property type="evidence" value="ECO:0007669"/>
    <property type="project" value="TreeGrafter"/>
</dbReference>
<sequence>MPPFFMNKRLILLLASVILLVALIGFSLKSDRELSWPERFVKDSAGLFQSVFHKPSQFIGGAFEEVNALRDTYDENQYLKSRIEKYASIDSEVQSLRKENERLREDLAGKDKLANMREYETIVGTMIARNPDRWYEYITIDRGKRNGVEEDMAVMTSKGLIGKIKSVNEFTSTVQLLSAQDRVNQVPAIVKGKSNIFGLIAGYDEEREMLLYRNINTSMDIKKGDLVTTAGNGGVFPSDLTIGTVEDVQPDSYGLTKMAYVKPAANLYDVENVMILKRTAPVPPEGDVSSGDTEEEAE</sequence>
<evidence type="ECO:0000256" key="2">
    <source>
        <dbReference type="ARBA" id="ARBA00013855"/>
    </source>
</evidence>
<dbReference type="Gene3D" id="2.40.10.350">
    <property type="entry name" value="Rod shape-determining protein MreC, domain 2"/>
    <property type="match status" value="1"/>
</dbReference>
<dbReference type="InterPro" id="IPR007221">
    <property type="entry name" value="MreC"/>
</dbReference>
<organism evidence="8 9">
    <name type="scientific">Metabacillus mangrovi</name>
    <dbReference type="NCBI Taxonomy" id="1491830"/>
    <lineage>
        <taxon>Bacteria</taxon>
        <taxon>Bacillati</taxon>
        <taxon>Bacillota</taxon>
        <taxon>Bacilli</taxon>
        <taxon>Bacillales</taxon>
        <taxon>Bacillaceae</taxon>
        <taxon>Metabacillus</taxon>
    </lineage>
</organism>
<feature type="domain" description="Rod shape-determining protein MreC beta-barrel core" evidence="7">
    <location>
        <begin position="127"/>
        <end position="277"/>
    </location>
</feature>
<protein>
    <recommendedName>
        <fullName evidence="2 5">Cell shape-determining protein MreC</fullName>
    </recommendedName>
    <alternativeName>
        <fullName evidence="4 5">Cell shape protein MreC</fullName>
    </alternativeName>
</protein>
<name>A0A7X2S3G1_9BACI</name>
<dbReference type="AlphaFoldDB" id="A0A7X2S3G1"/>
<reference evidence="8 9" key="1">
    <citation type="journal article" date="2017" name="Int. J. Syst. Evol. Microbiol.">
        <title>Bacillus mangrovi sp. nov., isolated from a sediment sample from a mangrove forest.</title>
        <authorList>
            <person name="Gupta V."/>
            <person name="Singh P.K."/>
            <person name="Korpole S."/>
            <person name="Tanuku N.R.S."/>
            <person name="Pinnaka A.K."/>
        </authorList>
    </citation>
    <scope>NUCLEOTIDE SEQUENCE [LARGE SCALE GENOMIC DNA]</scope>
    <source>
        <strain evidence="8 9">KCTC 33872</strain>
    </source>
</reference>
<dbReference type="EMBL" id="WMIB01000003">
    <property type="protein sequence ID" value="MTH52983.1"/>
    <property type="molecule type" value="Genomic_DNA"/>
</dbReference>